<keyword evidence="3" id="KW-0378">Hydrolase</keyword>
<name>A0AAC9LED6_9PSEU</name>
<dbReference type="EMBL" id="CP016076">
    <property type="protein sequence ID" value="APU15324.1"/>
    <property type="molecule type" value="Genomic_DNA"/>
</dbReference>
<dbReference type="PANTHER" id="PTHR46825:SF7">
    <property type="entry name" value="D-ALANYL-D-ALANINE CARBOXYPEPTIDASE"/>
    <property type="match status" value="1"/>
</dbReference>
<keyword evidence="3" id="KW-0645">Protease</keyword>
<evidence type="ECO:0000313" key="4">
    <source>
        <dbReference type="Proteomes" id="UP000185511"/>
    </source>
</evidence>
<dbReference type="InterPro" id="IPR012338">
    <property type="entry name" value="Beta-lactam/transpept-like"/>
</dbReference>
<protein>
    <submittedName>
        <fullName evidence="3">Penicillin-binding protein, beta-lactamase class C</fullName>
        <ecNumber evidence="3">3.4.16.4</ecNumber>
    </submittedName>
</protein>
<dbReference type="Gene3D" id="3.40.710.10">
    <property type="entry name" value="DD-peptidase/beta-lactamase superfamily"/>
    <property type="match status" value="1"/>
</dbReference>
<feature type="domain" description="Beta-lactamase-related" evidence="2">
    <location>
        <begin position="103"/>
        <end position="403"/>
    </location>
</feature>
<dbReference type="RefSeq" id="WP_083683264.1">
    <property type="nucleotide sequence ID" value="NZ_CP016076.1"/>
</dbReference>
<dbReference type="GO" id="GO:0009002">
    <property type="term" value="F:serine-type D-Ala-D-Ala carboxypeptidase activity"/>
    <property type="evidence" value="ECO:0007669"/>
    <property type="project" value="UniProtKB-EC"/>
</dbReference>
<dbReference type="PANTHER" id="PTHR46825">
    <property type="entry name" value="D-ALANYL-D-ALANINE-CARBOXYPEPTIDASE/ENDOPEPTIDASE AMPH"/>
    <property type="match status" value="1"/>
</dbReference>
<reference evidence="4" key="1">
    <citation type="submission" date="2016-06" db="EMBL/GenBank/DDBJ databases">
        <title>Complete genome sequence of Actinoalloteichus fjordicus DSM 46855 (=ADI127-17), type strain of the new species Actinoalloteichus fjordicus.</title>
        <authorList>
            <person name="Ruckert C."/>
            <person name="Nouioui I."/>
            <person name="Willmese J."/>
            <person name="van Wezel G."/>
            <person name="Klenk H.-P."/>
            <person name="Kalinowski J."/>
            <person name="Zotchev S.B."/>
        </authorList>
    </citation>
    <scope>NUCLEOTIDE SEQUENCE [LARGE SCALE GENOMIC DNA]</scope>
    <source>
        <strain evidence="4">ADI127-7</strain>
    </source>
</reference>
<feature type="chain" id="PRO_5042232641" evidence="1">
    <location>
        <begin position="39"/>
        <end position="433"/>
    </location>
</feature>
<dbReference type="Proteomes" id="UP000185511">
    <property type="component" value="Chromosome"/>
</dbReference>
<organism evidence="3 4">
    <name type="scientific">Actinoalloteichus fjordicus</name>
    <dbReference type="NCBI Taxonomy" id="1612552"/>
    <lineage>
        <taxon>Bacteria</taxon>
        <taxon>Bacillati</taxon>
        <taxon>Actinomycetota</taxon>
        <taxon>Actinomycetes</taxon>
        <taxon>Pseudonocardiales</taxon>
        <taxon>Pseudonocardiaceae</taxon>
        <taxon>Actinoalloteichus</taxon>
    </lineage>
</organism>
<keyword evidence="1" id="KW-0732">Signal</keyword>
<evidence type="ECO:0000313" key="3">
    <source>
        <dbReference type="EMBL" id="APU15324.1"/>
    </source>
</evidence>
<dbReference type="AlphaFoldDB" id="A0AAC9LED6"/>
<evidence type="ECO:0000259" key="2">
    <source>
        <dbReference type="Pfam" id="PF00144"/>
    </source>
</evidence>
<gene>
    <name evidence="3" type="ORF">UA74_16400</name>
</gene>
<dbReference type="PROSITE" id="PS51257">
    <property type="entry name" value="PROKAR_LIPOPROTEIN"/>
    <property type="match status" value="1"/>
</dbReference>
<dbReference type="Pfam" id="PF00144">
    <property type="entry name" value="Beta-lactamase"/>
    <property type="match status" value="1"/>
</dbReference>
<sequence>MSIRPAGSPDSTRRVTLTVAAGLAVLATIAACAGPADSAVPLAAHDVSATAPPASPTPGTALTTLLDDAVAAGVPGVVVRVDDGVREPIELARQADWTIADHRLTVHDQFRMGSNTKTMIGVLVLQLVAEQRLSLEDSIEKWLPGAVPNGNEITLRMLLNHTSGLADYIYAPEVLALITGQSTTPLPPARLLEMGVSLPALSPPGTRHAYSNTNYVALGMVLEDVSGETMESLFQQRILDPLELSDTYLATDGESRDGDLLADGYEPDAEHLAPLLPPGTPEGVAFAGESRNGHVTVTSIDPSWAWAAGAVVSTPQDWQRFLRALLSGEVLPPAQLAEMKDTVVEIPDDPASARYGLGLEQYQSPCGPVWGHTGGIPGYSSANYVDEAGTRSVTVVTTTQFGLLEAELGAADQAVIDGAVCTMLGETLPVATN</sequence>
<dbReference type="InterPro" id="IPR001466">
    <property type="entry name" value="Beta-lactam-related"/>
</dbReference>
<dbReference type="EC" id="3.4.16.4" evidence="3"/>
<dbReference type="InterPro" id="IPR050491">
    <property type="entry name" value="AmpC-like"/>
</dbReference>
<evidence type="ECO:0000256" key="1">
    <source>
        <dbReference type="SAM" id="SignalP"/>
    </source>
</evidence>
<accession>A0AAC9LED6</accession>
<keyword evidence="4" id="KW-1185">Reference proteome</keyword>
<dbReference type="KEGG" id="acad:UA74_16400"/>
<feature type="signal peptide" evidence="1">
    <location>
        <begin position="1"/>
        <end position="38"/>
    </location>
</feature>
<keyword evidence="3" id="KW-0121">Carboxypeptidase</keyword>
<proteinExistence type="predicted"/>
<dbReference type="SUPFAM" id="SSF56601">
    <property type="entry name" value="beta-lactamase/transpeptidase-like"/>
    <property type="match status" value="1"/>
</dbReference>